<dbReference type="Proteomes" id="UP000823912">
    <property type="component" value="Unassembled WGS sequence"/>
</dbReference>
<evidence type="ECO:0000256" key="2">
    <source>
        <dbReference type="SAM" id="Phobius"/>
    </source>
</evidence>
<feature type="region of interest" description="Disordered" evidence="1">
    <location>
        <begin position="1"/>
        <end position="77"/>
    </location>
</feature>
<feature type="compositionally biased region" description="Polar residues" evidence="1">
    <location>
        <begin position="13"/>
        <end position="42"/>
    </location>
</feature>
<dbReference type="EMBL" id="DVHM01000079">
    <property type="protein sequence ID" value="HIR70572.1"/>
    <property type="molecule type" value="Genomic_DNA"/>
</dbReference>
<feature type="compositionally biased region" description="Polar residues" evidence="1">
    <location>
        <begin position="68"/>
        <end position="77"/>
    </location>
</feature>
<proteinExistence type="predicted"/>
<reference evidence="3" key="1">
    <citation type="submission" date="2020-10" db="EMBL/GenBank/DDBJ databases">
        <authorList>
            <person name="Gilroy R."/>
        </authorList>
    </citation>
    <scope>NUCLEOTIDE SEQUENCE</scope>
    <source>
        <strain evidence="3">ChiSjej5B23-6657</strain>
    </source>
</reference>
<name>A0A9D1E989_9FIRM</name>
<feature type="transmembrane region" description="Helical" evidence="2">
    <location>
        <begin position="136"/>
        <end position="169"/>
    </location>
</feature>
<reference evidence="3" key="2">
    <citation type="journal article" date="2021" name="PeerJ">
        <title>Extensive microbial diversity within the chicken gut microbiome revealed by metagenomics and culture.</title>
        <authorList>
            <person name="Gilroy R."/>
            <person name="Ravi A."/>
            <person name="Getino M."/>
            <person name="Pursley I."/>
            <person name="Horton D.L."/>
            <person name="Alikhan N.F."/>
            <person name="Baker D."/>
            <person name="Gharbi K."/>
            <person name="Hall N."/>
            <person name="Watson M."/>
            <person name="Adriaenssens E.M."/>
            <person name="Foster-Nyarko E."/>
            <person name="Jarju S."/>
            <person name="Secka A."/>
            <person name="Antonio M."/>
            <person name="Oren A."/>
            <person name="Chaudhuri R.R."/>
            <person name="La Ragione R."/>
            <person name="Hildebrand F."/>
            <person name="Pallen M.J."/>
        </authorList>
    </citation>
    <scope>NUCLEOTIDE SEQUENCE</scope>
    <source>
        <strain evidence="3">ChiSjej5B23-6657</strain>
    </source>
</reference>
<keyword evidence="2" id="KW-1133">Transmembrane helix</keyword>
<feature type="compositionally biased region" description="Acidic residues" evidence="1">
    <location>
        <begin position="1"/>
        <end position="12"/>
    </location>
</feature>
<evidence type="ECO:0000313" key="4">
    <source>
        <dbReference type="Proteomes" id="UP000823912"/>
    </source>
</evidence>
<protein>
    <submittedName>
        <fullName evidence="3">DUF4190 domain-containing protein</fullName>
    </submittedName>
</protein>
<dbReference type="AlphaFoldDB" id="A0A9D1E989"/>
<keyword evidence="2" id="KW-0812">Transmembrane</keyword>
<feature type="compositionally biased region" description="Low complexity" evidence="1">
    <location>
        <begin position="48"/>
        <end position="67"/>
    </location>
</feature>
<accession>A0A9D1E989</accession>
<keyword evidence="2" id="KW-0472">Membrane</keyword>
<gene>
    <name evidence="3" type="ORF">IAA55_04755</name>
</gene>
<feature type="transmembrane region" description="Helical" evidence="2">
    <location>
        <begin position="175"/>
        <end position="199"/>
    </location>
</feature>
<evidence type="ECO:0000313" key="3">
    <source>
        <dbReference type="EMBL" id="HIR70572.1"/>
    </source>
</evidence>
<sequence>MSDEQNIFEEETNTSGQPQSGGAMNADQSAAAGQNADAGQSTDTERNAGTAQNAAGAGQSADGSWQQNAGGDQSGNWYQQQGASYSGQYQSQNQQYSGQYQNQGQQYGGQYQNQQYYNPYQNTAGRKKQGQGFGIASLVLGILALVLFCTCINVFFGILSLIFGIIQIVRYEKKGLAIGGIVTSVISVILMFICWGMLLTSDEFIRTLQDELRYYEQYDLDDEMDRFLDDEYLNYNYEDEIMDHHTL</sequence>
<evidence type="ECO:0000256" key="1">
    <source>
        <dbReference type="SAM" id="MobiDB-lite"/>
    </source>
</evidence>
<organism evidence="3 4">
    <name type="scientific">Candidatus Pullilachnospira gallistercoris</name>
    <dbReference type="NCBI Taxonomy" id="2840911"/>
    <lineage>
        <taxon>Bacteria</taxon>
        <taxon>Bacillati</taxon>
        <taxon>Bacillota</taxon>
        <taxon>Clostridia</taxon>
        <taxon>Lachnospirales</taxon>
        <taxon>Lachnospiraceae</taxon>
        <taxon>Lachnospiraceae incertae sedis</taxon>
        <taxon>Candidatus Pullilachnospira</taxon>
    </lineage>
</organism>
<comment type="caution">
    <text evidence="3">The sequence shown here is derived from an EMBL/GenBank/DDBJ whole genome shotgun (WGS) entry which is preliminary data.</text>
</comment>